<dbReference type="EMBL" id="MU266434">
    <property type="protein sequence ID" value="KAH7924079.1"/>
    <property type="molecule type" value="Genomic_DNA"/>
</dbReference>
<sequence length="795" mass="88627">MASREDSFQPREEEESGDEQPAPELFVKDGQSVVFFFHPSIRAGRDRLTEDIIRNGGTVCDTDREADVVLADDTECNIKKLVLSYGCSRQRWKLSVHVEPRNFIQRCIRTQHYAHRPQNRQGMPGAPRSEGGRRARQPFTKEDDDNLCYYIATRIPDRSDGGRAGNQLYQDLMDLPDADPEEYAWVNRHTWHSWRERYQKKSSILDPIIIKKVAELDGVGLRLAVDPRSRRHGRGGRTRRRSLEEETEEEEEGVSGGEAAVRREPREDGEGHIHDPLLSDVEEEDERALGEGKVASAQARVRPQKRRRDRSDAHDGYESPLKKRRMAKRAAVEKQGKRVLDVENRRRAGTPTRGGKRETDSVGIDESDPAVNKDVEDEPLFGEYQYDDVARPPSPDIEIDRDDAPGPSATQRTLVEPGSPPGPSGDMAQGSRGKDTVARTRSLKQRPESRAHPGPSDRRKPPPSSQATVVPTQVQGPRVSVPLESGGHGAGEVSNVAHQTEAQTIEPAVPVAEVKSTVAARKNSRAQPSAKPQPAEAPFRNTRARSRSVEPKLATVSHPKSSKGKGKPIKKELDDVPESDHELKVEEERDGQGFRRRGRISSPSSHRLPMAETLEDEMAVENILDEPSAFAHESDTLPTHQSQEFQLDSDADEQASDSDDAETHQFLHPTRPDESDSESTSGSEPHLDDDDEDDEVDLDGITEAGFRQGSTRITSTMNYPTDVTVDTLLSPRQTRRQRAAQASLASTSRRPVMNFPSPNTKAREYLDRKERDTRRAPYSPPKGSRAAAHLQGRGA</sequence>
<proteinExistence type="predicted"/>
<protein>
    <submittedName>
        <fullName evidence="1">Uncharacterized protein</fullName>
    </submittedName>
</protein>
<gene>
    <name evidence="1" type="ORF">BV22DRAFT_1035591</name>
</gene>
<dbReference type="Proteomes" id="UP000790709">
    <property type="component" value="Unassembled WGS sequence"/>
</dbReference>
<evidence type="ECO:0000313" key="2">
    <source>
        <dbReference type="Proteomes" id="UP000790709"/>
    </source>
</evidence>
<accession>A0ACB8BFM0</accession>
<organism evidence="1 2">
    <name type="scientific">Leucogyrophana mollusca</name>
    <dbReference type="NCBI Taxonomy" id="85980"/>
    <lineage>
        <taxon>Eukaryota</taxon>
        <taxon>Fungi</taxon>
        <taxon>Dikarya</taxon>
        <taxon>Basidiomycota</taxon>
        <taxon>Agaricomycotina</taxon>
        <taxon>Agaricomycetes</taxon>
        <taxon>Agaricomycetidae</taxon>
        <taxon>Boletales</taxon>
        <taxon>Boletales incertae sedis</taxon>
        <taxon>Leucogyrophana</taxon>
    </lineage>
</organism>
<comment type="caution">
    <text evidence="1">The sequence shown here is derived from an EMBL/GenBank/DDBJ whole genome shotgun (WGS) entry which is preliminary data.</text>
</comment>
<keyword evidence="2" id="KW-1185">Reference proteome</keyword>
<name>A0ACB8BFM0_9AGAM</name>
<evidence type="ECO:0000313" key="1">
    <source>
        <dbReference type="EMBL" id="KAH7924079.1"/>
    </source>
</evidence>
<reference evidence="1" key="1">
    <citation type="journal article" date="2021" name="New Phytol.">
        <title>Evolutionary innovations through gain and loss of genes in the ectomycorrhizal Boletales.</title>
        <authorList>
            <person name="Wu G."/>
            <person name="Miyauchi S."/>
            <person name="Morin E."/>
            <person name="Kuo A."/>
            <person name="Drula E."/>
            <person name="Varga T."/>
            <person name="Kohler A."/>
            <person name="Feng B."/>
            <person name="Cao Y."/>
            <person name="Lipzen A."/>
            <person name="Daum C."/>
            <person name="Hundley H."/>
            <person name="Pangilinan J."/>
            <person name="Johnson J."/>
            <person name="Barry K."/>
            <person name="LaButti K."/>
            <person name="Ng V."/>
            <person name="Ahrendt S."/>
            <person name="Min B."/>
            <person name="Choi I.G."/>
            <person name="Park H."/>
            <person name="Plett J.M."/>
            <person name="Magnuson J."/>
            <person name="Spatafora J.W."/>
            <person name="Nagy L.G."/>
            <person name="Henrissat B."/>
            <person name="Grigoriev I.V."/>
            <person name="Yang Z.L."/>
            <person name="Xu J."/>
            <person name="Martin F.M."/>
        </authorList>
    </citation>
    <scope>NUCLEOTIDE SEQUENCE</scope>
    <source>
        <strain evidence="1">KUC20120723A-06</strain>
    </source>
</reference>